<evidence type="ECO:0000256" key="1">
    <source>
        <dbReference type="ARBA" id="ARBA00004477"/>
    </source>
</evidence>
<reference evidence="9" key="1">
    <citation type="journal article" date="2014" name="PLoS ONE">
        <title>Transcriptome-Based Identification of ABC Transporters in the Western Tarnished Plant Bug Lygus hesperus.</title>
        <authorList>
            <person name="Hull J.J."/>
            <person name="Chaney K."/>
            <person name="Geib S.M."/>
            <person name="Fabrick J.A."/>
            <person name="Brent C.S."/>
            <person name="Walsh D."/>
            <person name="Lavine L.C."/>
        </authorList>
    </citation>
    <scope>NUCLEOTIDE SEQUENCE</scope>
</reference>
<name>A0A0A9Y9T5_LYGHE</name>
<dbReference type="EMBL" id="GBRD01005596">
    <property type="protein sequence ID" value="JAG60225.1"/>
    <property type="molecule type" value="Transcribed_RNA"/>
</dbReference>
<keyword evidence="6 8" id="KW-1133">Transmembrane helix</keyword>
<evidence type="ECO:0000256" key="8">
    <source>
        <dbReference type="RuleBase" id="RU361136"/>
    </source>
</evidence>
<comment type="pathway">
    <text evidence="2 8">Protein modification; protein glycosylation.</text>
</comment>
<dbReference type="EMBL" id="GBHO01010574">
    <property type="protein sequence ID" value="JAG33030.1"/>
    <property type="molecule type" value="Transcribed_RNA"/>
</dbReference>
<dbReference type="GO" id="GO:0016740">
    <property type="term" value="F:transferase activity"/>
    <property type="evidence" value="ECO:0007669"/>
    <property type="project" value="UniProtKB-KW"/>
</dbReference>
<evidence type="ECO:0000256" key="7">
    <source>
        <dbReference type="ARBA" id="ARBA00023136"/>
    </source>
</evidence>
<dbReference type="InterPro" id="IPR003038">
    <property type="entry name" value="DAD/Ost2"/>
</dbReference>
<evidence type="ECO:0000313" key="10">
    <source>
        <dbReference type="EMBL" id="JAG33030.1"/>
    </source>
</evidence>
<comment type="similarity">
    <text evidence="3 8">Belongs to the DAD/OST2 family.</text>
</comment>
<keyword evidence="7 8" id="KW-0472">Membrane</keyword>
<dbReference type="PANTHER" id="PTHR10705">
    <property type="entry name" value="DOLICHYL-DIPHOSPHOOLIGOSACCHARIDE--PROTEIN GLYCOSYLTRANSFERASE SUBUNIT DAD1"/>
    <property type="match status" value="1"/>
</dbReference>
<dbReference type="PANTHER" id="PTHR10705:SF0">
    <property type="entry name" value="DOLICHYL-DIPHOSPHOOLIGOSACCHARIDE--PROTEIN GLYCOSYLTRANSFERASE SUBUNIT DAD1"/>
    <property type="match status" value="1"/>
</dbReference>
<reference evidence="11" key="3">
    <citation type="submission" date="2014-09" db="EMBL/GenBank/DDBJ databases">
        <authorList>
            <person name="Magalhaes I.L.F."/>
            <person name="Oliveira U."/>
            <person name="Santos F.R."/>
            <person name="Vidigal T.H.D.A."/>
            <person name="Brescovit A.D."/>
            <person name="Santos A.J."/>
        </authorList>
    </citation>
    <scope>NUCLEOTIDE SEQUENCE</scope>
</reference>
<keyword evidence="4 8" id="KW-0812">Transmembrane</keyword>
<dbReference type="GO" id="GO:0008250">
    <property type="term" value="C:oligosaccharyltransferase complex"/>
    <property type="evidence" value="ECO:0007669"/>
    <property type="project" value="InterPro"/>
</dbReference>
<evidence type="ECO:0000256" key="3">
    <source>
        <dbReference type="ARBA" id="ARBA00009386"/>
    </source>
</evidence>
<evidence type="ECO:0000256" key="5">
    <source>
        <dbReference type="ARBA" id="ARBA00022824"/>
    </source>
</evidence>
<dbReference type="UniPathway" id="UPA00378"/>
<dbReference type="AlphaFoldDB" id="A0A0A9Y9T5"/>
<sequence length="131" mass="14682">MTELSRSQKRRAKDQKTQPALKSHLTLRTMFDKYQKSTPVKLKIIDAYSLYACVTAAIQLVYVCLVGTFPFNAFLSGFISCVASVVAAASLRSQVNPQNTYKFPNSTPEKAFAEFVFFHIVLHLAVVHFMG</sequence>
<evidence type="ECO:0000256" key="6">
    <source>
        <dbReference type="ARBA" id="ARBA00022989"/>
    </source>
</evidence>
<gene>
    <name evidence="9" type="primary">DAD1_1</name>
    <name evidence="10" type="synonym">DAD1_2</name>
    <name evidence="9" type="ORF">CM83_22554</name>
    <name evidence="10" type="ORF">CM83_22555</name>
</gene>
<feature type="transmembrane region" description="Helical" evidence="8">
    <location>
        <begin position="111"/>
        <end position="130"/>
    </location>
</feature>
<dbReference type="Pfam" id="PF02109">
    <property type="entry name" value="DAD"/>
    <property type="match status" value="1"/>
</dbReference>
<keyword evidence="5 8" id="KW-0256">Endoplasmic reticulum</keyword>
<evidence type="ECO:0000313" key="9">
    <source>
        <dbReference type="EMBL" id="JAG26290.1"/>
    </source>
</evidence>
<feature type="transmembrane region" description="Helical" evidence="8">
    <location>
        <begin position="74"/>
        <end position="91"/>
    </location>
</feature>
<proteinExistence type="inferred from homology"/>
<dbReference type="PIRSF" id="PIRSF005588">
    <property type="entry name" value="DAD"/>
    <property type="match status" value="1"/>
</dbReference>
<dbReference type="GO" id="GO:0006487">
    <property type="term" value="P:protein N-linked glycosylation"/>
    <property type="evidence" value="ECO:0007669"/>
    <property type="project" value="TreeGrafter"/>
</dbReference>
<keyword evidence="9" id="KW-0808">Transferase</keyword>
<evidence type="ECO:0000313" key="11">
    <source>
        <dbReference type="EMBL" id="JAG60225.1"/>
    </source>
</evidence>
<evidence type="ECO:0000256" key="4">
    <source>
        <dbReference type="ARBA" id="ARBA00022692"/>
    </source>
</evidence>
<feature type="transmembrane region" description="Helical" evidence="8">
    <location>
        <begin position="48"/>
        <end position="68"/>
    </location>
</feature>
<comment type="subcellular location">
    <subcellularLocation>
        <location evidence="1 8">Endoplasmic reticulum membrane</location>
        <topology evidence="1 8">Multi-pass membrane protein</topology>
    </subcellularLocation>
</comment>
<dbReference type="EMBL" id="GBHO01017314">
    <property type="protein sequence ID" value="JAG26290.1"/>
    <property type="molecule type" value="Transcribed_RNA"/>
</dbReference>
<comment type="function">
    <text evidence="8">Subunit of the oligosaccharyl transferase (OST) complex that catalyzes the initial transfer of a defined glycan (Glc(3)Man(9)GlcNAc(2) in eukaryotes) from the lipid carrier dolichol-pyrophosphate to an asparagine residue within an Asn-X-Ser/Thr consensus motif in nascent polypeptide chains, the first step in protein N-glycosylation. N-glycosylation occurs cotranslationally and the complex associates with the Sec61 complex at the channel-forming translocon complex that mediates protein translocation across the endoplasmic reticulum (ER). All subunits are required for a maximal enzyme activity.</text>
</comment>
<organism evidence="9">
    <name type="scientific">Lygus hesperus</name>
    <name type="common">Western plant bug</name>
    <dbReference type="NCBI Taxonomy" id="30085"/>
    <lineage>
        <taxon>Eukaryota</taxon>
        <taxon>Metazoa</taxon>
        <taxon>Ecdysozoa</taxon>
        <taxon>Arthropoda</taxon>
        <taxon>Hexapoda</taxon>
        <taxon>Insecta</taxon>
        <taxon>Pterygota</taxon>
        <taxon>Neoptera</taxon>
        <taxon>Paraneoptera</taxon>
        <taxon>Hemiptera</taxon>
        <taxon>Heteroptera</taxon>
        <taxon>Panheteroptera</taxon>
        <taxon>Cimicomorpha</taxon>
        <taxon>Miridae</taxon>
        <taxon>Mirini</taxon>
        <taxon>Lygus</taxon>
    </lineage>
</organism>
<comment type="subunit">
    <text evidence="8">Component of the oligosaccharyltransferase (OST) complex.</text>
</comment>
<accession>A0A0A9Y9T5</accession>
<evidence type="ECO:0000256" key="2">
    <source>
        <dbReference type="ARBA" id="ARBA00004922"/>
    </source>
</evidence>
<protein>
    <recommendedName>
        <fullName evidence="8">Dolichyl-diphosphooligosaccharide--protein glycosyltransferase subunit DAD1</fullName>
        <shortName evidence="8">Oligosaccharyl transferase subunit DAD1</shortName>
    </recommendedName>
</protein>
<reference evidence="9" key="2">
    <citation type="submission" date="2014-07" db="EMBL/GenBank/DDBJ databases">
        <authorList>
            <person name="Hull J."/>
        </authorList>
    </citation>
    <scope>NUCLEOTIDE SEQUENCE</scope>
</reference>